<dbReference type="SUPFAM" id="SSF48371">
    <property type="entry name" value="ARM repeat"/>
    <property type="match status" value="1"/>
</dbReference>
<feature type="compositionally biased region" description="Polar residues" evidence="3">
    <location>
        <begin position="666"/>
        <end position="677"/>
    </location>
</feature>
<dbReference type="AlphaFoldDB" id="A0A8H7XT38"/>
<dbReference type="PROSITE" id="PS50303">
    <property type="entry name" value="PUM_HD"/>
    <property type="match status" value="1"/>
</dbReference>
<dbReference type="PANTHER" id="PTHR13389:SF0">
    <property type="entry name" value="PUMILIO HOMOLOG 3"/>
    <property type="match status" value="1"/>
</dbReference>
<dbReference type="InterPro" id="IPR012959">
    <property type="entry name" value="CPL_dom"/>
</dbReference>
<dbReference type="PANTHER" id="PTHR13389">
    <property type="entry name" value="PUMILIO HOMOLOG 3"/>
    <property type="match status" value="1"/>
</dbReference>
<dbReference type="InterPro" id="IPR001313">
    <property type="entry name" value="Pumilio_RNA-bd_rpt"/>
</dbReference>
<protein>
    <recommendedName>
        <fullName evidence="4">PUM-HD domain-containing protein</fullName>
    </recommendedName>
</protein>
<dbReference type="GO" id="GO:0006417">
    <property type="term" value="P:regulation of translation"/>
    <property type="evidence" value="ECO:0007669"/>
    <property type="project" value="TreeGrafter"/>
</dbReference>
<gene>
    <name evidence="5" type="ORF">JR316_007404</name>
</gene>
<feature type="compositionally biased region" description="Basic and acidic residues" evidence="3">
    <location>
        <begin position="24"/>
        <end position="35"/>
    </location>
</feature>
<feature type="compositionally biased region" description="Polar residues" evidence="3">
    <location>
        <begin position="37"/>
        <end position="46"/>
    </location>
</feature>
<feature type="compositionally biased region" description="Basic residues" evidence="3">
    <location>
        <begin position="651"/>
        <end position="662"/>
    </location>
</feature>
<dbReference type="InterPro" id="IPR016024">
    <property type="entry name" value="ARM-type_fold"/>
</dbReference>
<dbReference type="Pfam" id="PF08144">
    <property type="entry name" value="CPL"/>
    <property type="match status" value="1"/>
</dbReference>
<dbReference type="InterPro" id="IPR040059">
    <property type="entry name" value="PUM3"/>
</dbReference>
<feature type="region of interest" description="Disordered" evidence="3">
    <location>
        <begin position="651"/>
        <end position="695"/>
    </location>
</feature>
<evidence type="ECO:0000256" key="1">
    <source>
        <dbReference type="ARBA" id="ARBA00022737"/>
    </source>
</evidence>
<accession>A0A8H7XT38</accession>
<dbReference type="SMART" id="SM00993">
    <property type="entry name" value="YL1_C"/>
    <property type="match status" value="1"/>
</dbReference>
<feature type="compositionally biased region" description="Basic and acidic residues" evidence="3">
    <location>
        <begin position="466"/>
        <end position="485"/>
    </location>
</feature>
<keyword evidence="2" id="KW-0694">RNA-binding</keyword>
<feature type="compositionally biased region" description="Basic and acidic residues" evidence="3">
    <location>
        <begin position="82"/>
        <end position="107"/>
    </location>
</feature>
<dbReference type="Gene3D" id="1.25.10.10">
    <property type="entry name" value="Leucine-rich Repeat Variant"/>
    <property type="match status" value="2"/>
</dbReference>
<organism evidence="5">
    <name type="scientific">Psilocybe cubensis</name>
    <name type="common">Psychedelic mushroom</name>
    <name type="synonym">Stropharia cubensis</name>
    <dbReference type="NCBI Taxonomy" id="181762"/>
    <lineage>
        <taxon>Eukaryota</taxon>
        <taxon>Fungi</taxon>
        <taxon>Dikarya</taxon>
        <taxon>Basidiomycota</taxon>
        <taxon>Agaricomycotina</taxon>
        <taxon>Agaricomycetes</taxon>
        <taxon>Agaricomycetidae</taxon>
        <taxon>Agaricales</taxon>
        <taxon>Agaricineae</taxon>
        <taxon>Strophariaceae</taxon>
        <taxon>Psilocybe</taxon>
    </lineage>
</organism>
<feature type="region of interest" description="Disordered" evidence="3">
    <location>
        <begin position="465"/>
        <end position="485"/>
    </location>
</feature>
<name>A0A8H7XT38_PSICU</name>
<dbReference type="InterPro" id="IPR033133">
    <property type="entry name" value="PUM-HD"/>
</dbReference>
<evidence type="ECO:0000256" key="3">
    <source>
        <dbReference type="SAM" id="MobiDB-lite"/>
    </source>
</evidence>
<evidence type="ECO:0000259" key="4">
    <source>
        <dbReference type="PROSITE" id="PS50303"/>
    </source>
</evidence>
<reference evidence="5" key="1">
    <citation type="submission" date="2021-02" db="EMBL/GenBank/DDBJ databases">
        <title>Psilocybe cubensis genome.</title>
        <authorList>
            <person name="Mckernan K.J."/>
            <person name="Crawford S."/>
            <person name="Trippe A."/>
            <person name="Kane L.T."/>
            <person name="Mclaughlin S."/>
        </authorList>
    </citation>
    <scope>NUCLEOTIDE SEQUENCE [LARGE SCALE GENOMIC DNA]</scope>
    <source>
        <strain evidence="5">MGC-MH-2018</strain>
    </source>
</reference>
<feature type="domain" description="PUM-HD" evidence="4">
    <location>
        <begin position="84"/>
        <end position="449"/>
    </location>
</feature>
<dbReference type="EMBL" id="JAFIQS010000007">
    <property type="protein sequence ID" value="KAG5167066.1"/>
    <property type="molecule type" value="Genomic_DNA"/>
</dbReference>
<feature type="compositionally biased region" description="Acidic residues" evidence="3">
    <location>
        <begin position="50"/>
        <end position="76"/>
    </location>
</feature>
<sequence length="812" mass="90683">MAALQKTGKKRSAPSQSGPKSKKVHVENSKADKKRSQPVTRPVVTQDSESGTEEELDEVEEPLEEDGLQEADDDQMQVDTQVEQRPKDPNAARESHKAQKIIHEQRRAAKPHSTLLVDAKKVWALARQKNIPTAERTKHIKDLMNVIRGKVTDIVFKHDASRIVQTVVKHGGQKERDEVASELKGKFKDLAQNKYSKFLVTKLIKLCPSHRASILYEFQPYVLRMLLHRESSSVLADSFELYANAYERTILLREFYGKEAGLFSLTSGSEEDKERAKKGLSGVLEGADNERRRRILGAVKDNLATIFNNSDKGAVTHAIVHRALWEYITAINTVPDESEQEKLRREIFETCQDMLAEMVHTKDGSRVVRQFLAQGGAKDRKQIMKTLKPHIERMCLDDEAQLVLFTALDVTDDTKLLAKSLVSAITTVAQKLYSSPQGRRSLLYLLLPRSRRHFTPAQIASLAETDEIRSRTSKKSPESREEEVRRAASEDLIRWVEQSGESLVREPAGCLIVTDIMLYGEGDKSEATSTLLKALSSPTIPEPHPIDLPPTSRVYKALLQGGHYNHTTGAVERVPTTSWDSSVFANQFLKIVGREATVSMCQGNGNGAFVVAELCEALIRAEASDGRRTLKAWFTDELVKEIEASEAKGKKVLPPKGGFKKKATGDASNPTSPSLASRHSYLENPRPFKNPNYTKNVNRRAKNLKAVLGQERERERAEREARRIKREEALKTNPSAAADIPEDAPTYTTIEAPPSVIPHKHLCDITGLEAPYTDPATGLRYHDKSVYEIIKGLSTSIAKDYLSARGVVSIVK</sequence>
<dbReference type="Pfam" id="PF08265">
    <property type="entry name" value="YL1_C"/>
    <property type="match status" value="1"/>
</dbReference>
<comment type="caution">
    <text evidence="5">The sequence shown here is derived from an EMBL/GenBank/DDBJ whole genome shotgun (WGS) entry which is preliminary data.</text>
</comment>
<feature type="region of interest" description="Disordered" evidence="3">
    <location>
        <begin position="1"/>
        <end position="109"/>
    </location>
</feature>
<dbReference type="InterPro" id="IPR013272">
    <property type="entry name" value="Vps72/YL1_C"/>
</dbReference>
<proteinExistence type="predicted"/>
<dbReference type="SMART" id="SM00025">
    <property type="entry name" value="Pumilio"/>
    <property type="match status" value="5"/>
</dbReference>
<keyword evidence="1" id="KW-0677">Repeat</keyword>
<dbReference type="InterPro" id="IPR011989">
    <property type="entry name" value="ARM-like"/>
</dbReference>
<evidence type="ECO:0000256" key="2">
    <source>
        <dbReference type="ARBA" id="ARBA00022884"/>
    </source>
</evidence>
<dbReference type="GO" id="GO:0003729">
    <property type="term" value="F:mRNA binding"/>
    <property type="evidence" value="ECO:0007669"/>
    <property type="project" value="TreeGrafter"/>
</dbReference>
<evidence type="ECO:0000313" key="5">
    <source>
        <dbReference type="EMBL" id="KAG5167066.1"/>
    </source>
</evidence>
<dbReference type="GO" id="GO:0005730">
    <property type="term" value="C:nucleolus"/>
    <property type="evidence" value="ECO:0007669"/>
    <property type="project" value="TreeGrafter"/>
</dbReference>